<dbReference type="VEuPathDB" id="FungiDB:TRIVIDRAFT_218185"/>
<dbReference type="EMBL" id="ABDF02000002">
    <property type="protein sequence ID" value="EHK26016.1"/>
    <property type="molecule type" value="Genomic_DNA"/>
</dbReference>
<evidence type="ECO:0000256" key="1">
    <source>
        <dbReference type="ARBA" id="ARBA00004609"/>
    </source>
</evidence>
<dbReference type="PANTHER" id="PTHR34992:SF5">
    <property type="entry name" value="ANCHORED PROTEIN, PUTATIVE (AFU_ORTHOLOGUE AFUA_6G02800)-RELATED"/>
    <property type="match status" value="1"/>
</dbReference>
<keyword evidence="4" id="KW-0732">Signal</keyword>
<dbReference type="InterPro" id="IPR046936">
    <property type="entry name" value="BIM1-like"/>
</dbReference>
<accession>G9MH24</accession>
<dbReference type="GO" id="GO:0098552">
    <property type="term" value="C:side of membrane"/>
    <property type="evidence" value="ECO:0007669"/>
    <property type="project" value="UniProtKB-KW"/>
</dbReference>
<evidence type="ECO:0000256" key="6">
    <source>
        <dbReference type="ARBA" id="ARBA00023180"/>
    </source>
</evidence>
<feature type="domain" description="Copper acquisition factor BIM1-like" evidence="10">
    <location>
        <begin position="8"/>
        <end position="155"/>
    </location>
</feature>
<evidence type="ECO:0000313" key="12">
    <source>
        <dbReference type="Proteomes" id="UP000007115"/>
    </source>
</evidence>
<comment type="caution">
    <text evidence="11">The sequence shown here is derived from an EMBL/GenBank/DDBJ whole genome shotgun (WGS) entry which is preliminary data.</text>
</comment>
<sequence length="232" mass="26042">MVSAQVFMGAASFGWPPPRSWDDAAENNAPCGSSEDPSDRMNFTNHEGFVILLTQAKAWDLRLGVSTYSHPQNNSHFKPLLEYVSIAEVDAGITCINVPDAPPLVRPGHPATLQLKYVSNYGLPFGNKTFYVCADINYVASNDVPYRLPCFNTTEPKTLYTRPTIRYNTSTPDWLEELKKSNKKPKIADWVYYLSAVGGACVALLIAILFYKRVIKPIRTRRLEKFMQEEAA</sequence>
<dbReference type="Pfam" id="PF20238">
    <property type="entry name" value="BIM1-like_dom"/>
    <property type="match status" value="1"/>
</dbReference>
<keyword evidence="9" id="KW-0812">Transmembrane</keyword>
<dbReference type="OrthoDB" id="2587363at2759"/>
<evidence type="ECO:0000256" key="9">
    <source>
        <dbReference type="SAM" id="Phobius"/>
    </source>
</evidence>
<dbReference type="GeneID" id="25791326"/>
<dbReference type="eggNOG" id="ENOG502S3DR">
    <property type="taxonomic scope" value="Eukaryota"/>
</dbReference>
<reference evidence="11 12" key="1">
    <citation type="journal article" date="2011" name="Genome Biol.">
        <title>Comparative genome sequence analysis underscores mycoparasitism as the ancestral life style of Trichoderma.</title>
        <authorList>
            <person name="Kubicek C.P."/>
            <person name="Herrera-Estrella A."/>
            <person name="Seidl-Seiboth V."/>
            <person name="Martinez D.A."/>
            <person name="Druzhinina I.S."/>
            <person name="Thon M."/>
            <person name="Zeilinger S."/>
            <person name="Casas-Flores S."/>
            <person name="Horwitz B.A."/>
            <person name="Mukherjee P.K."/>
            <person name="Mukherjee M."/>
            <person name="Kredics L."/>
            <person name="Alcaraz L.D."/>
            <person name="Aerts A."/>
            <person name="Antal Z."/>
            <person name="Atanasova L."/>
            <person name="Cervantes-Badillo M.G."/>
            <person name="Challacombe J."/>
            <person name="Chertkov O."/>
            <person name="McCluskey K."/>
            <person name="Coulpier F."/>
            <person name="Deshpande N."/>
            <person name="von Doehren H."/>
            <person name="Ebbole D.J."/>
            <person name="Esquivel-Naranjo E.U."/>
            <person name="Fekete E."/>
            <person name="Flipphi M."/>
            <person name="Glaser F."/>
            <person name="Gomez-Rodriguez E.Y."/>
            <person name="Gruber S."/>
            <person name="Han C."/>
            <person name="Henrissat B."/>
            <person name="Hermosa R."/>
            <person name="Hernandez-Onate M."/>
            <person name="Karaffa L."/>
            <person name="Kosti I."/>
            <person name="Le Crom S."/>
            <person name="Lindquist E."/>
            <person name="Lucas S."/>
            <person name="Luebeck M."/>
            <person name="Luebeck P.S."/>
            <person name="Margeot A."/>
            <person name="Metz B."/>
            <person name="Misra M."/>
            <person name="Nevalainen H."/>
            <person name="Omann M."/>
            <person name="Packer N."/>
            <person name="Perrone G."/>
            <person name="Uresti-Rivera E.E."/>
            <person name="Salamov A."/>
            <person name="Schmoll M."/>
            <person name="Seiboth B."/>
            <person name="Shapiro H."/>
            <person name="Sukno S."/>
            <person name="Tamayo-Ramos J.A."/>
            <person name="Tisch D."/>
            <person name="Wiest A."/>
            <person name="Wilkinson H.H."/>
            <person name="Zhang M."/>
            <person name="Coutinho P.M."/>
            <person name="Kenerley C.M."/>
            <person name="Monte E."/>
            <person name="Baker S.E."/>
            <person name="Grigoriev I.V."/>
        </authorList>
    </citation>
    <scope>NUCLEOTIDE SEQUENCE [LARGE SCALE GENOMIC DNA]</scope>
    <source>
        <strain evidence="12">Gv29-8 / FGSC 10586</strain>
    </source>
</reference>
<evidence type="ECO:0000256" key="2">
    <source>
        <dbReference type="ARBA" id="ARBA00022475"/>
    </source>
</evidence>
<evidence type="ECO:0000256" key="8">
    <source>
        <dbReference type="SAM" id="MobiDB-lite"/>
    </source>
</evidence>
<evidence type="ECO:0000256" key="7">
    <source>
        <dbReference type="ARBA" id="ARBA00023288"/>
    </source>
</evidence>
<proteinExistence type="predicted"/>
<keyword evidence="6" id="KW-0325">Glycoprotein</keyword>
<feature type="transmembrane region" description="Helical" evidence="9">
    <location>
        <begin position="190"/>
        <end position="211"/>
    </location>
</feature>
<comment type="subcellular location">
    <subcellularLocation>
        <location evidence="1">Cell membrane</location>
        <topology evidence="1">Lipid-anchor</topology>
        <topology evidence="1">GPI-anchor</topology>
    </subcellularLocation>
</comment>
<dbReference type="RefSeq" id="XP_013960232.1">
    <property type="nucleotide sequence ID" value="XM_014104757.1"/>
</dbReference>
<dbReference type="Proteomes" id="UP000007115">
    <property type="component" value="Unassembled WGS sequence"/>
</dbReference>
<evidence type="ECO:0000256" key="3">
    <source>
        <dbReference type="ARBA" id="ARBA00022622"/>
    </source>
</evidence>
<evidence type="ECO:0000256" key="4">
    <source>
        <dbReference type="ARBA" id="ARBA00022729"/>
    </source>
</evidence>
<dbReference type="AlphaFoldDB" id="G9MH24"/>
<keyword evidence="5 9" id="KW-0472">Membrane</keyword>
<dbReference type="STRING" id="413071.G9MH24"/>
<keyword evidence="7" id="KW-0449">Lipoprotein</keyword>
<evidence type="ECO:0000256" key="5">
    <source>
        <dbReference type="ARBA" id="ARBA00023136"/>
    </source>
</evidence>
<dbReference type="GO" id="GO:0005886">
    <property type="term" value="C:plasma membrane"/>
    <property type="evidence" value="ECO:0007669"/>
    <property type="project" value="UniProtKB-SubCell"/>
</dbReference>
<gene>
    <name evidence="11" type="ORF">TRIVIDRAFT_218185</name>
</gene>
<keyword evidence="3" id="KW-0336">GPI-anchor</keyword>
<dbReference type="InParanoid" id="G9MH24"/>
<keyword evidence="12" id="KW-1185">Reference proteome</keyword>
<keyword evidence="2" id="KW-1003">Cell membrane</keyword>
<dbReference type="InterPro" id="IPR046530">
    <property type="entry name" value="BIM1-like_dom"/>
</dbReference>
<feature type="region of interest" description="Disordered" evidence="8">
    <location>
        <begin position="18"/>
        <end position="39"/>
    </location>
</feature>
<dbReference type="OMA" id="NETHYAC"/>
<organism evidence="11 12">
    <name type="scientific">Hypocrea virens (strain Gv29-8 / FGSC 10586)</name>
    <name type="common">Gliocladium virens</name>
    <name type="synonym">Trichoderma virens</name>
    <dbReference type="NCBI Taxonomy" id="413071"/>
    <lineage>
        <taxon>Eukaryota</taxon>
        <taxon>Fungi</taxon>
        <taxon>Dikarya</taxon>
        <taxon>Ascomycota</taxon>
        <taxon>Pezizomycotina</taxon>
        <taxon>Sordariomycetes</taxon>
        <taxon>Hypocreomycetidae</taxon>
        <taxon>Hypocreales</taxon>
        <taxon>Hypocreaceae</taxon>
        <taxon>Trichoderma</taxon>
    </lineage>
</organism>
<keyword evidence="9" id="KW-1133">Transmembrane helix</keyword>
<dbReference type="HOGENOM" id="CLU_067864_1_0_1"/>
<name>G9MH24_HYPVG</name>
<protein>
    <recommendedName>
        <fullName evidence="10">Copper acquisition factor BIM1-like domain-containing protein</fullName>
    </recommendedName>
</protein>
<evidence type="ECO:0000259" key="10">
    <source>
        <dbReference type="Pfam" id="PF20238"/>
    </source>
</evidence>
<dbReference type="PANTHER" id="PTHR34992">
    <property type="entry name" value="HYPHAL ANASTAMOSIS-7 PROTEIN"/>
    <property type="match status" value="1"/>
</dbReference>
<evidence type="ECO:0000313" key="11">
    <source>
        <dbReference type="EMBL" id="EHK26016.1"/>
    </source>
</evidence>